<dbReference type="GO" id="GO:0003729">
    <property type="term" value="F:mRNA binding"/>
    <property type="evidence" value="ECO:0007669"/>
    <property type="project" value="TreeGrafter"/>
</dbReference>
<name>A0A0D1WHF8_EXOME</name>
<dbReference type="GO" id="GO:0010494">
    <property type="term" value="C:cytoplasmic stress granule"/>
    <property type="evidence" value="ECO:0007669"/>
    <property type="project" value="TreeGrafter"/>
</dbReference>
<keyword evidence="4" id="KW-1185">Reference proteome</keyword>
<dbReference type="VEuPathDB" id="FungiDB:PV10_07953"/>
<feature type="compositionally biased region" description="Basic and acidic residues" evidence="1">
    <location>
        <begin position="433"/>
        <end position="445"/>
    </location>
</feature>
<dbReference type="Proteomes" id="UP000054302">
    <property type="component" value="Unassembled WGS sequence"/>
</dbReference>
<feature type="compositionally biased region" description="Polar residues" evidence="1">
    <location>
        <begin position="624"/>
        <end position="635"/>
    </location>
</feature>
<evidence type="ECO:0000256" key="1">
    <source>
        <dbReference type="SAM" id="MobiDB-lite"/>
    </source>
</evidence>
<feature type="compositionally biased region" description="Polar residues" evidence="1">
    <location>
        <begin position="659"/>
        <end position="676"/>
    </location>
</feature>
<evidence type="ECO:0000259" key="2">
    <source>
        <dbReference type="SMART" id="SM01272"/>
    </source>
</evidence>
<dbReference type="RefSeq" id="XP_016219828.1">
    <property type="nucleotide sequence ID" value="XM_016372917.1"/>
</dbReference>
<dbReference type="PANTHER" id="PTHR12854">
    <property type="entry name" value="ATAXIN 2-RELATED"/>
    <property type="match status" value="1"/>
</dbReference>
<reference evidence="3 4" key="1">
    <citation type="submission" date="2015-01" db="EMBL/GenBank/DDBJ databases">
        <title>The Genome Sequence of Exophiala mesophila CBS40295.</title>
        <authorList>
            <consortium name="The Broad Institute Genomics Platform"/>
            <person name="Cuomo C."/>
            <person name="de Hoog S."/>
            <person name="Gorbushina A."/>
            <person name="Stielow B."/>
            <person name="Teixiera M."/>
            <person name="Abouelleil A."/>
            <person name="Chapman S.B."/>
            <person name="Priest M."/>
            <person name="Young S.K."/>
            <person name="Wortman J."/>
            <person name="Nusbaum C."/>
            <person name="Birren B."/>
        </authorList>
    </citation>
    <scope>NUCLEOTIDE SEQUENCE [LARGE SCALE GENOMIC DNA]</scope>
    <source>
        <strain evidence="3 4">CBS 40295</strain>
    </source>
</reference>
<dbReference type="SMART" id="SM01272">
    <property type="entry name" value="LsmAD"/>
    <property type="match status" value="1"/>
</dbReference>
<dbReference type="GO" id="GO:0034063">
    <property type="term" value="P:stress granule assembly"/>
    <property type="evidence" value="ECO:0007669"/>
    <property type="project" value="TreeGrafter"/>
</dbReference>
<feature type="compositionally biased region" description="Low complexity" evidence="1">
    <location>
        <begin position="1"/>
        <end position="17"/>
    </location>
</feature>
<feature type="compositionally biased region" description="Polar residues" evidence="1">
    <location>
        <begin position="1045"/>
        <end position="1058"/>
    </location>
</feature>
<dbReference type="InterPro" id="IPR045117">
    <property type="entry name" value="ATXN2-like"/>
</dbReference>
<dbReference type="GeneID" id="27325798"/>
<feature type="region of interest" description="Disordered" evidence="1">
    <location>
        <begin position="1"/>
        <end position="72"/>
    </location>
</feature>
<feature type="compositionally biased region" description="Polar residues" evidence="1">
    <location>
        <begin position="770"/>
        <end position="781"/>
    </location>
</feature>
<feature type="compositionally biased region" description="Polar residues" evidence="1">
    <location>
        <begin position="208"/>
        <end position="217"/>
    </location>
</feature>
<dbReference type="Pfam" id="PF06741">
    <property type="entry name" value="LsmAD"/>
    <property type="match status" value="1"/>
</dbReference>
<evidence type="ECO:0000313" key="4">
    <source>
        <dbReference type="Proteomes" id="UP000054302"/>
    </source>
</evidence>
<feature type="compositionally biased region" description="Polar residues" evidence="1">
    <location>
        <begin position="834"/>
        <end position="843"/>
    </location>
</feature>
<dbReference type="Pfam" id="PF14438">
    <property type="entry name" value="SM-ATX"/>
    <property type="match status" value="1"/>
</dbReference>
<organism evidence="3 4">
    <name type="scientific">Exophiala mesophila</name>
    <name type="common">Black yeast-like fungus</name>
    <dbReference type="NCBI Taxonomy" id="212818"/>
    <lineage>
        <taxon>Eukaryota</taxon>
        <taxon>Fungi</taxon>
        <taxon>Dikarya</taxon>
        <taxon>Ascomycota</taxon>
        <taxon>Pezizomycotina</taxon>
        <taxon>Eurotiomycetes</taxon>
        <taxon>Chaetothyriomycetidae</taxon>
        <taxon>Chaetothyriales</taxon>
        <taxon>Herpotrichiellaceae</taxon>
        <taxon>Exophiala</taxon>
    </lineage>
</organism>
<feature type="compositionally biased region" description="Polar residues" evidence="1">
    <location>
        <begin position="601"/>
        <end position="617"/>
    </location>
</feature>
<dbReference type="PANTHER" id="PTHR12854:SF7">
    <property type="entry name" value="ATAXIN-2 HOMOLOG"/>
    <property type="match status" value="1"/>
</dbReference>
<feature type="compositionally biased region" description="Basic and acidic residues" evidence="1">
    <location>
        <begin position="752"/>
        <end position="768"/>
    </location>
</feature>
<dbReference type="EMBL" id="KN847525">
    <property type="protein sequence ID" value="KIV88255.1"/>
    <property type="molecule type" value="Genomic_DNA"/>
</dbReference>
<feature type="region of interest" description="Disordered" evidence="1">
    <location>
        <begin position="803"/>
        <end position="861"/>
    </location>
</feature>
<feature type="region of interest" description="Disordered" evidence="1">
    <location>
        <begin position="314"/>
        <end position="464"/>
    </location>
</feature>
<dbReference type="RefSeq" id="XP_016219829.1">
    <property type="nucleotide sequence ID" value="XM_016372918.1"/>
</dbReference>
<feature type="region of interest" description="Disordered" evidence="1">
    <location>
        <begin position="538"/>
        <end position="676"/>
    </location>
</feature>
<proteinExistence type="predicted"/>
<feature type="compositionally biased region" description="Polar residues" evidence="1">
    <location>
        <begin position="18"/>
        <end position="41"/>
    </location>
</feature>
<feature type="compositionally biased region" description="Polar residues" evidence="1">
    <location>
        <begin position="398"/>
        <end position="432"/>
    </location>
</feature>
<feature type="compositionally biased region" description="Basic and acidic residues" evidence="1">
    <location>
        <begin position="331"/>
        <end position="340"/>
    </location>
</feature>
<feature type="region of interest" description="Disordered" evidence="1">
    <location>
        <begin position="208"/>
        <end position="228"/>
    </location>
</feature>
<dbReference type="AlphaFoldDB" id="A0A0D1WHF8"/>
<gene>
    <name evidence="3" type="ORF">PV10_07953</name>
</gene>
<feature type="region of interest" description="Disordered" evidence="1">
    <location>
        <begin position="1034"/>
        <end position="1089"/>
    </location>
</feature>
<dbReference type="OrthoDB" id="2275718at2759"/>
<feature type="domain" description="LsmAD" evidence="2">
    <location>
        <begin position="267"/>
        <end position="338"/>
    </location>
</feature>
<protein>
    <recommendedName>
        <fullName evidence="2">LsmAD domain-containing protein</fullName>
    </recommendedName>
</protein>
<dbReference type="InterPro" id="IPR025852">
    <property type="entry name" value="SM_dom_ATX"/>
</dbReference>
<dbReference type="STRING" id="212818.A0A0D1WHF8"/>
<dbReference type="HOGENOM" id="CLU_007072_0_0_1"/>
<feature type="compositionally biased region" description="Low complexity" evidence="1">
    <location>
        <begin position="453"/>
        <end position="463"/>
    </location>
</feature>
<feature type="compositionally biased region" description="Low complexity" evidence="1">
    <location>
        <begin position="706"/>
        <end position="726"/>
    </location>
</feature>
<accession>A0A0D1WHF8</accession>
<dbReference type="InterPro" id="IPR009604">
    <property type="entry name" value="LsmAD_domain"/>
</dbReference>
<feature type="region of interest" description="Disordered" evidence="1">
    <location>
        <begin position="689"/>
        <end position="784"/>
    </location>
</feature>
<sequence length="1089" mass="116255">MASAPSITANSSTSSIALVNSGTSQNSHGQARNTMRSNNNAKAADQGRKQSPVDGAPRRPITQKAWGSGTNSFSHRTAMATQQNGTTPQPRNMTNNRLVGQKDQGISDKQAHERLSFILAAAIGLTIVVTVKNGDRFEGLLSGSNPQNGLSKITLKMVRKSHAAQGNGSAFLEAAFIGASPDHALNVDIKEITDVSIPDFATAQSTKAANGSSSAFQTDADISGNQNRGERLLQRWVPEGPDTTDFSLEQSASSGTWDQFAVNNQLFGAKSTYDESLYTTTIDRTAPSYKSREAEAERLAREIEGTASTIAHVREERGQATGNDGEDEEDKYSGVRRETRTFQPLPGGATNKYTPPARRAPTGQATVPGAPIDPAIISSQLAPPQHPRTAPEKPEAGTAQSATTDVSAATLTEATTTDQKPSTINLSAQPKTSIEDTTDKEKDTEAQLAHSATPTGPTSPGPTENVEVKVLNQFRQFADAEKQRVIERRKAQASQDRTAKLNELLRFSKTFKLKTPIPTDLIGILAKDPVKQEAIVEKAQKEHDGSSTSASARMASPVASPDTSSPRKVDAPVAQPSLPDRQTFNRTRGGFPPNGRPDRPLSQQQTMGYPNPRNNGANYPPRFPSQQGGKTNSSHPLPAPIPLIGGRVPPAGPLAEQNGVRSPQRSTAPTPNSVVSNKFNLNVKASEFRPNAGAATFSPSGTALQPSSPNSAQRSSSVSRTASPSAFFAGRKPKSPTDRPSLSQDFNAIVRMKGDNDRSDSKSEEPFKDYTNNGGIPNAFQTGPRWTVRDQNDQKTYEEAFARPGGLSSSPAQAGTGPAQHPAFPGQPGVIPSGPSNIPHISTPQHGHHGAPHHYPPQYEDAGHRVQFGSVTSGVYPSPSLASRQTSAYASPMNHHAQLVYPQSQPYYRPAAGQMPMQVQHYPGTPGMMHAQVGQMGPQMMVQQASSGPYMGVPPQFGPQVHMYSPSSGHVHPQQNGFASPQRVAPAMMQQGSQQGYPVAPPMMYSMSGQGGPSNYQQQHMNGPRGGYGGHHYGAAQGYTGGHRTMSTGYPQIPQKNFQHQQNHGPQPNGPPHGVPYNPLEGVQDDGKH</sequence>
<dbReference type="EMBL" id="KN847525">
    <property type="protein sequence ID" value="KIV88254.1"/>
    <property type="molecule type" value="Genomic_DNA"/>
</dbReference>
<evidence type="ECO:0000313" key="3">
    <source>
        <dbReference type="EMBL" id="KIV88255.1"/>
    </source>
</evidence>